<dbReference type="SUPFAM" id="SSF51197">
    <property type="entry name" value="Clavaminate synthase-like"/>
    <property type="match status" value="1"/>
</dbReference>
<evidence type="ECO:0000313" key="7">
    <source>
        <dbReference type="Proteomes" id="UP001280581"/>
    </source>
</evidence>
<dbReference type="Gene3D" id="2.60.120.330">
    <property type="entry name" value="B-lactam Antibiotic, Isopenicillin N Synthase, Chain"/>
    <property type="match status" value="1"/>
</dbReference>
<dbReference type="GO" id="GO:0016491">
    <property type="term" value="F:oxidoreductase activity"/>
    <property type="evidence" value="ECO:0007669"/>
    <property type="project" value="UniProtKB-KW"/>
</dbReference>
<dbReference type="Pfam" id="PF14226">
    <property type="entry name" value="DIOX_N"/>
    <property type="match status" value="1"/>
</dbReference>
<evidence type="ECO:0000256" key="2">
    <source>
        <dbReference type="ARBA" id="ARBA00023002"/>
    </source>
</evidence>
<evidence type="ECO:0000259" key="5">
    <source>
        <dbReference type="Pfam" id="PF14226"/>
    </source>
</evidence>
<evidence type="ECO:0000256" key="4">
    <source>
        <dbReference type="SAM" id="MobiDB-lite"/>
    </source>
</evidence>
<keyword evidence="2" id="KW-0560">Oxidoreductase</keyword>
<keyword evidence="3" id="KW-0408">Iron</keyword>
<protein>
    <recommendedName>
        <fullName evidence="5">Non-haem dioxygenase N-terminal domain-containing protein</fullName>
    </recommendedName>
</protein>
<dbReference type="InterPro" id="IPR026992">
    <property type="entry name" value="DIOX_N"/>
</dbReference>
<dbReference type="GO" id="GO:0046872">
    <property type="term" value="F:metal ion binding"/>
    <property type="evidence" value="ECO:0007669"/>
    <property type="project" value="UniProtKB-KW"/>
</dbReference>
<dbReference type="PANTHER" id="PTHR10209">
    <property type="entry name" value="OXIDOREDUCTASE, 2OG-FE II OXYGENASE FAMILY PROTEIN"/>
    <property type="match status" value="1"/>
</dbReference>
<proteinExistence type="predicted"/>
<evidence type="ECO:0000313" key="6">
    <source>
        <dbReference type="EMBL" id="KAK3197258.1"/>
    </source>
</evidence>
<feature type="region of interest" description="Disordered" evidence="4">
    <location>
        <begin position="140"/>
        <end position="205"/>
    </location>
</feature>
<dbReference type="Proteomes" id="UP001280581">
    <property type="component" value="Unassembled WGS sequence"/>
</dbReference>
<keyword evidence="1" id="KW-0479">Metal-binding</keyword>
<feature type="domain" description="Non-haem dioxygenase N-terminal" evidence="5">
    <location>
        <begin position="38"/>
        <end position="147"/>
    </location>
</feature>
<accession>A0AAN6LQN8</accession>
<keyword evidence="7" id="KW-1185">Reference proteome</keyword>
<reference evidence="6 7" key="1">
    <citation type="submission" date="2021-02" db="EMBL/GenBank/DDBJ databases">
        <title>Genome assembly of Pseudopithomyces chartarum.</title>
        <authorList>
            <person name="Jauregui R."/>
            <person name="Singh J."/>
            <person name="Voisey C."/>
        </authorList>
    </citation>
    <scope>NUCLEOTIDE SEQUENCE [LARGE SCALE GENOMIC DNA]</scope>
    <source>
        <strain evidence="6 7">AGR01</strain>
    </source>
</reference>
<evidence type="ECO:0000256" key="1">
    <source>
        <dbReference type="ARBA" id="ARBA00022723"/>
    </source>
</evidence>
<dbReference type="AlphaFoldDB" id="A0AAN6LQN8"/>
<feature type="compositionally biased region" description="Pro residues" evidence="4">
    <location>
        <begin position="160"/>
        <end position="169"/>
    </location>
</feature>
<organism evidence="6 7">
    <name type="scientific">Pseudopithomyces chartarum</name>
    <dbReference type="NCBI Taxonomy" id="1892770"/>
    <lineage>
        <taxon>Eukaryota</taxon>
        <taxon>Fungi</taxon>
        <taxon>Dikarya</taxon>
        <taxon>Ascomycota</taxon>
        <taxon>Pezizomycotina</taxon>
        <taxon>Dothideomycetes</taxon>
        <taxon>Pleosporomycetidae</taxon>
        <taxon>Pleosporales</taxon>
        <taxon>Massarineae</taxon>
        <taxon>Didymosphaeriaceae</taxon>
        <taxon>Pseudopithomyces</taxon>
    </lineage>
</organism>
<name>A0AAN6LQN8_9PLEO</name>
<dbReference type="PANTHER" id="PTHR10209:SF804">
    <property type="entry name" value="FE2OG DIOXYGENASE DOMAIN-CONTAINING PROTEIN"/>
    <property type="match status" value="1"/>
</dbReference>
<dbReference type="InterPro" id="IPR027443">
    <property type="entry name" value="IPNS-like_sf"/>
</dbReference>
<dbReference type="EMBL" id="WVTA01000021">
    <property type="protein sequence ID" value="KAK3197258.1"/>
    <property type="molecule type" value="Genomic_DNA"/>
</dbReference>
<feature type="compositionally biased region" description="Pro residues" evidence="4">
    <location>
        <begin position="196"/>
        <end position="205"/>
    </location>
</feature>
<comment type="caution">
    <text evidence="6">The sequence shown here is derived from an EMBL/GenBank/DDBJ whole genome shotgun (WGS) entry which is preliminary data.</text>
</comment>
<feature type="compositionally biased region" description="Low complexity" evidence="4">
    <location>
        <begin position="170"/>
        <end position="195"/>
    </location>
</feature>
<evidence type="ECO:0000256" key="3">
    <source>
        <dbReference type="ARBA" id="ARBA00023004"/>
    </source>
</evidence>
<sequence length="205" mass="22257">MSATETESETYVHYHDGGVPGKRRVLTGKAALPTFNEVPKIDMRRIYSDNIEDRKELAEEVGAACRDVGFFYAVNHGVDQHLLDDTFSAVKRFFDLPTEVKMEVHNQKTEKFRGYEAFLEGKLDPSTRGDLKEGFLMGEDATDPEQHRAITPSTSTPGTNGPPTPPQPSSAPQSTPTTTPCSPSPDASSASSPSPCTSPKPTSTP</sequence>
<gene>
    <name evidence="6" type="ORF">GRF29_1536g1133937</name>
</gene>